<accession>A0ABY4C297</accession>
<dbReference type="Gene3D" id="1.20.5.110">
    <property type="match status" value="1"/>
</dbReference>
<dbReference type="Proteomes" id="UP000832097">
    <property type="component" value="Chromosome"/>
</dbReference>
<proteinExistence type="predicted"/>
<feature type="transmembrane region" description="Helical" evidence="2">
    <location>
        <begin position="6"/>
        <end position="25"/>
    </location>
</feature>
<dbReference type="EMBL" id="CP094528">
    <property type="protein sequence ID" value="UOE45562.1"/>
    <property type="molecule type" value="Genomic_DNA"/>
</dbReference>
<keyword evidence="2" id="KW-0472">Membrane</keyword>
<evidence type="ECO:0000256" key="2">
    <source>
        <dbReference type="SAM" id="Phobius"/>
    </source>
</evidence>
<dbReference type="RefSeq" id="WP_243558161.1">
    <property type="nucleotide sequence ID" value="NZ_CP094528.1"/>
</dbReference>
<protein>
    <recommendedName>
        <fullName evidence="5">DUF2746 domain-containing protein</fullName>
    </recommendedName>
</protein>
<reference evidence="3 4" key="1">
    <citation type="submission" date="2022-03" db="EMBL/GenBank/DDBJ databases">
        <title>Mucilaginibacter sp. isolated from the gut of Protaetia brevitarsis seulensis larvae.</title>
        <authorList>
            <person name="Won M."/>
            <person name="Kim S.-J."/>
            <person name="Kwon S.-W."/>
        </authorList>
    </citation>
    <scope>NUCLEOTIDE SEQUENCE [LARGE SCALE GENOMIC DNA]</scope>
    <source>
        <strain evidence="3 4">CFWR-12</strain>
    </source>
</reference>
<keyword evidence="4" id="KW-1185">Reference proteome</keyword>
<evidence type="ECO:0000313" key="4">
    <source>
        <dbReference type="Proteomes" id="UP000832097"/>
    </source>
</evidence>
<name>A0ABY4C297_9MICO</name>
<gene>
    <name evidence="3" type="ORF">MTO99_07345</name>
</gene>
<sequence length="108" mass="12301">MALNDAQIWTIIGILAAAFVGTITVTTQLMMRAFTAQLTGLGRQVESSHAMLDLKIDHLREHLTDRLQRVETRLDGVETRLDKVEHRFDSLDRDMQAIARRVFPTEPD</sequence>
<dbReference type="SUPFAM" id="SSF57997">
    <property type="entry name" value="Tropomyosin"/>
    <property type="match status" value="1"/>
</dbReference>
<keyword evidence="1" id="KW-0175">Coiled coil</keyword>
<keyword evidence="2" id="KW-0812">Transmembrane</keyword>
<evidence type="ECO:0000256" key="1">
    <source>
        <dbReference type="SAM" id="Coils"/>
    </source>
</evidence>
<evidence type="ECO:0008006" key="5">
    <source>
        <dbReference type="Google" id="ProtNLM"/>
    </source>
</evidence>
<evidence type="ECO:0000313" key="3">
    <source>
        <dbReference type="EMBL" id="UOE45562.1"/>
    </source>
</evidence>
<keyword evidence="2" id="KW-1133">Transmembrane helix</keyword>
<organism evidence="3 4">
    <name type="scientific">Agromyces larvae</name>
    <dbReference type="NCBI Taxonomy" id="2929802"/>
    <lineage>
        <taxon>Bacteria</taxon>
        <taxon>Bacillati</taxon>
        <taxon>Actinomycetota</taxon>
        <taxon>Actinomycetes</taxon>
        <taxon>Micrococcales</taxon>
        <taxon>Microbacteriaceae</taxon>
        <taxon>Agromyces</taxon>
    </lineage>
</organism>
<feature type="coiled-coil region" evidence="1">
    <location>
        <begin position="60"/>
        <end position="101"/>
    </location>
</feature>